<organism evidence="2 3">
    <name type="scientific">Flavobacterium saliperosum S13</name>
    <dbReference type="NCBI Taxonomy" id="1341155"/>
    <lineage>
        <taxon>Bacteria</taxon>
        <taxon>Pseudomonadati</taxon>
        <taxon>Bacteroidota</taxon>
        <taxon>Flavobacteriia</taxon>
        <taxon>Flavobacteriales</taxon>
        <taxon>Flavobacteriaceae</taxon>
        <taxon>Flavobacterium</taxon>
    </lineage>
</organism>
<evidence type="ECO:0000313" key="3">
    <source>
        <dbReference type="Proteomes" id="UP000018234"/>
    </source>
</evidence>
<sequence>MAREVPAVHVPVFRYIFFVFSVFVTGKDKKDTAPPDSYRDGAKA</sequence>
<dbReference type="EMBL" id="AVFO01000030">
    <property type="protein sequence ID" value="ESU25597.1"/>
    <property type="molecule type" value="Genomic_DNA"/>
</dbReference>
<keyword evidence="3" id="KW-1185">Reference proteome</keyword>
<gene>
    <name evidence="2" type="ORF">FSS13T_18340</name>
</gene>
<evidence type="ECO:0000256" key="1">
    <source>
        <dbReference type="SAM" id="Phobius"/>
    </source>
</evidence>
<feature type="transmembrane region" description="Helical" evidence="1">
    <location>
        <begin position="6"/>
        <end position="24"/>
    </location>
</feature>
<keyword evidence="1" id="KW-1133">Transmembrane helix</keyword>
<accession>A0ABN0QG56</accession>
<protein>
    <submittedName>
        <fullName evidence="2">Uncharacterized protein</fullName>
    </submittedName>
</protein>
<dbReference type="Proteomes" id="UP000018234">
    <property type="component" value="Unassembled WGS sequence"/>
</dbReference>
<comment type="caution">
    <text evidence="2">The sequence shown here is derived from an EMBL/GenBank/DDBJ whole genome shotgun (WGS) entry which is preliminary data.</text>
</comment>
<reference evidence="2 3" key="1">
    <citation type="submission" date="2013-08" db="EMBL/GenBank/DDBJ databases">
        <title>Flavobacterium saliperosum type strain genome sequencing.</title>
        <authorList>
            <person name="Lee K."/>
            <person name="Yi H."/>
            <person name="Park S."/>
            <person name="Chun J."/>
        </authorList>
    </citation>
    <scope>NUCLEOTIDE SEQUENCE [LARGE SCALE GENOMIC DNA]</scope>
    <source>
        <strain evidence="2 3">S13</strain>
    </source>
</reference>
<proteinExistence type="predicted"/>
<name>A0ABN0QG56_9FLAO</name>
<keyword evidence="1" id="KW-0472">Membrane</keyword>
<keyword evidence="1" id="KW-0812">Transmembrane</keyword>
<evidence type="ECO:0000313" key="2">
    <source>
        <dbReference type="EMBL" id="ESU25597.1"/>
    </source>
</evidence>